<keyword evidence="2" id="KW-0732">Signal</keyword>
<evidence type="ECO:0000313" key="4">
    <source>
        <dbReference type="Proteomes" id="UP000462066"/>
    </source>
</evidence>
<keyword evidence="4" id="KW-1185">Reference proteome</keyword>
<organism evidence="3 4">
    <name type="scientific">Pseudoxanthomonas broegbernensis</name>
    <dbReference type="NCBI Taxonomy" id="83619"/>
    <lineage>
        <taxon>Bacteria</taxon>
        <taxon>Pseudomonadati</taxon>
        <taxon>Pseudomonadota</taxon>
        <taxon>Gammaproteobacteria</taxon>
        <taxon>Lysobacterales</taxon>
        <taxon>Lysobacteraceae</taxon>
        <taxon>Pseudoxanthomonas</taxon>
    </lineage>
</organism>
<feature type="region of interest" description="Disordered" evidence="1">
    <location>
        <begin position="112"/>
        <end position="159"/>
    </location>
</feature>
<feature type="signal peptide" evidence="2">
    <location>
        <begin position="1"/>
        <end position="28"/>
    </location>
</feature>
<evidence type="ECO:0000256" key="1">
    <source>
        <dbReference type="SAM" id="MobiDB-lite"/>
    </source>
</evidence>
<evidence type="ECO:0000313" key="3">
    <source>
        <dbReference type="EMBL" id="KAF1687377.1"/>
    </source>
</evidence>
<dbReference type="EMBL" id="MWIP01000003">
    <property type="protein sequence ID" value="KAF1687377.1"/>
    <property type="molecule type" value="Genomic_DNA"/>
</dbReference>
<sequence length="159" mass="18422">MTAKPIVRRMRSAWMFAALLSLSLGAGAAAAVVPLRAEATDVQVRVLVDVADLIFRSGHPYYYERGYYQPVVIEYDPWRRPVYYRYVARPVVVHVPPPPRYHVVHPPRPYYTAPPRHYTPAPPHYRTGYGYDDRHSDRSRAHHRDSRRGYGHSQGRGRN</sequence>
<dbReference type="RefSeq" id="WP_162310395.1">
    <property type="nucleotide sequence ID" value="NZ_JACHGU010000005.1"/>
</dbReference>
<dbReference type="Proteomes" id="UP000462066">
    <property type="component" value="Unassembled WGS sequence"/>
</dbReference>
<proteinExistence type="predicted"/>
<gene>
    <name evidence="3" type="ORF">B1992_05240</name>
</gene>
<feature type="compositionally biased region" description="Basic residues" evidence="1">
    <location>
        <begin position="140"/>
        <end position="159"/>
    </location>
</feature>
<dbReference type="AlphaFoldDB" id="A0A7V8GP48"/>
<evidence type="ECO:0000256" key="2">
    <source>
        <dbReference type="SAM" id="SignalP"/>
    </source>
</evidence>
<reference evidence="3 4" key="1">
    <citation type="submission" date="2017-10" db="EMBL/GenBank/DDBJ databases">
        <title>Whole genome sequencing of Pseudoxanthomonas broegbernensis DSM 12573(T).</title>
        <authorList>
            <person name="Kumar S."/>
            <person name="Bansal K."/>
            <person name="Kaur A."/>
            <person name="Patil P."/>
            <person name="Sharma S."/>
            <person name="Patil P.B."/>
        </authorList>
    </citation>
    <scope>NUCLEOTIDE SEQUENCE [LARGE SCALE GENOMIC DNA]</scope>
    <source>
        <strain evidence="3 4">DSM 12573</strain>
    </source>
</reference>
<comment type="caution">
    <text evidence="3">The sequence shown here is derived from an EMBL/GenBank/DDBJ whole genome shotgun (WGS) entry which is preliminary data.</text>
</comment>
<protein>
    <submittedName>
        <fullName evidence="3">Uncharacterized protein</fullName>
    </submittedName>
</protein>
<feature type="chain" id="PRO_5030835931" evidence="2">
    <location>
        <begin position="29"/>
        <end position="159"/>
    </location>
</feature>
<accession>A0A7V8GP48</accession>
<name>A0A7V8GP48_9GAMM</name>